<keyword evidence="11 16" id="KW-0012">Acyltransferase</keyword>
<evidence type="ECO:0000256" key="4">
    <source>
        <dbReference type="ARBA" id="ARBA00013214"/>
    </source>
</evidence>
<proteinExistence type="inferred from homology"/>
<keyword evidence="9 15" id="KW-0556">Organic radical</keyword>
<dbReference type="PANTHER" id="PTHR30191">
    <property type="entry name" value="FORMATE ACETYLTRANSFERASE"/>
    <property type="match status" value="1"/>
</dbReference>
<dbReference type="PIRSF" id="PIRSF000379">
    <property type="entry name" value="For_Ac_trans_1"/>
    <property type="match status" value="1"/>
</dbReference>
<comment type="subunit">
    <text evidence="16">Homodimer.</text>
</comment>
<evidence type="ECO:0000256" key="8">
    <source>
        <dbReference type="ARBA" id="ARBA00022679"/>
    </source>
</evidence>
<evidence type="ECO:0000256" key="2">
    <source>
        <dbReference type="ARBA" id="ARBA00004809"/>
    </source>
</evidence>
<keyword evidence="10 16" id="KW-0119">Carbohydrate metabolism</keyword>
<protein>
    <recommendedName>
        <fullName evidence="5 16">Formate acetyltransferase</fullName>
        <ecNumber evidence="4 16">2.3.1.54</ecNumber>
    </recommendedName>
    <alternativeName>
        <fullName evidence="12 16">Pyruvate formate-lyase</fullName>
    </alternativeName>
</protein>
<comment type="catalytic activity">
    <reaction evidence="13 16">
        <text>formate + acetyl-CoA = pyruvate + CoA</text>
        <dbReference type="Rhea" id="RHEA:11844"/>
        <dbReference type="ChEBI" id="CHEBI:15361"/>
        <dbReference type="ChEBI" id="CHEBI:15740"/>
        <dbReference type="ChEBI" id="CHEBI:57287"/>
        <dbReference type="ChEBI" id="CHEBI:57288"/>
        <dbReference type="EC" id="2.3.1.54"/>
    </reaction>
</comment>
<dbReference type="CDD" id="cd01678">
    <property type="entry name" value="PFL1"/>
    <property type="match status" value="1"/>
</dbReference>
<evidence type="ECO:0000256" key="7">
    <source>
        <dbReference type="ARBA" id="ARBA00022526"/>
    </source>
</evidence>
<dbReference type="GO" id="GO:0016829">
    <property type="term" value="F:lyase activity"/>
    <property type="evidence" value="ECO:0007669"/>
    <property type="project" value="UniProtKB-KW"/>
</dbReference>
<dbReference type="SUPFAM" id="SSF51998">
    <property type="entry name" value="PFL-like glycyl radical enzymes"/>
    <property type="match status" value="1"/>
</dbReference>
<dbReference type="GO" id="GO:0006006">
    <property type="term" value="P:glucose metabolic process"/>
    <property type="evidence" value="ECO:0007669"/>
    <property type="project" value="UniProtKB-UniRule"/>
</dbReference>
<evidence type="ECO:0000256" key="5">
    <source>
        <dbReference type="ARBA" id="ARBA00013897"/>
    </source>
</evidence>
<comment type="pathway">
    <text evidence="2 16">Fermentation; pyruvate fermentation; formate from pyruvate: step 1/1.</text>
</comment>
<comment type="subcellular location">
    <subcellularLocation>
        <location evidence="1 16">Cytoplasm</location>
    </subcellularLocation>
</comment>
<dbReference type="PATRIC" id="fig|1223523.3.peg.5731"/>
<dbReference type="eggNOG" id="COG1882">
    <property type="taxonomic scope" value="Bacteria"/>
</dbReference>
<keyword evidence="7 16" id="KW-0313">Glucose metabolism</keyword>
<keyword evidence="17" id="KW-0670">Pyruvate</keyword>
<feature type="active site" description="S-acetylcysteine intermediate" evidence="14">
    <location>
        <position position="417"/>
    </location>
</feature>
<keyword evidence="17" id="KW-0456">Lyase</keyword>
<sequence>MTTVTEPAAGTPAGAWHGFAGQGWRERIDVRDFILANVTPYEGDAAFLTGPTGRTRAVWGAVTALFPEERRKGVLDVDTATPAGITAHRPGYIDRDRELIVGLQTDAPLKRAIMPNGGLRMVENGLRAYGYEPDPFVTKVFGTYRKTHNDGVFDAYTPEMRRARKAGVITGLPDAYGRGRIIGDYRRVALYGVDRLIEAKRAERARLDDVPSGEAVIRDREELAEQLRALDELKRMAAGYGCDVSRPAATAHEAVQWLYLGYLAAVKEQNGAAMSLGRTSTFLDVYLERDLAEGRIDETRAQELIDDFVIKLRIVRFLRTPEYDELFSGDPTWVTESIGGIAEDGRPLVTRTSFRFLRTLYNLGPAPEPNLTVLWSPALPEGFKRYCARVSIDTSSIQYESDDLMRPRTGDDTAIACCVSAMAVGRQMQFFGARVNLAKALLYAVNGGRDELTGEQVAPAAPPLTGEYLDYDELCAAYDRMLDWLAGTYVDALNVIHYMHDKYAYERLEMALHDHPVRRTMACGVAGLSVAADSLSAVRYARVRVVRDATGLAVDYEVEGDYPAYGNNDDRADSLASGLVTAFMAKIRRHPTYRGAEHTQSVLTITSNVVYGKHTGNTPDGRRAGAPFAPGANPMNGRDRHGMAASALSVAKLPYDQALDGISLTSTITPDGLGRTPEDRVTNLVGLLDGYMAAGGFHMNVNVLDRAVLEDAMEHPEKYPDLTIRVSGYAVHFVRLTEEQQRDVIGRTFHGTA</sequence>
<dbReference type="EC" id="2.3.1.54" evidence="4 16"/>
<dbReference type="Pfam" id="PF01228">
    <property type="entry name" value="Gly_radical"/>
    <property type="match status" value="1"/>
</dbReference>
<dbReference type="RefSeq" id="WP_004953363.1">
    <property type="nucleotide sequence ID" value="NZ_AORZ01000145.1"/>
</dbReference>
<evidence type="ECO:0000256" key="10">
    <source>
        <dbReference type="ARBA" id="ARBA00023277"/>
    </source>
</evidence>
<evidence type="ECO:0000313" key="17">
    <source>
        <dbReference type="EMBL" id="EME97087.1"/>
    </source>
</evidence>
<evidence type="ECO:0000313" key="18">
    <source>
        <dbReference type="Proteomes" id="UP000011740"/>
    </source>
</evidence>
<reference evidence="17 18" key="1">
    <citation type="journal article" date="2013" name="Genome Announc.">
        <title>Whole-Genome Shotgun Assembly and Analysis of the Genome of Streptomyces mobaraensis DSM 40847, a Strain for Industrial Production of Microbial Transglutaminase.</title>
        <authorList>
            <person name="Yang H."/>
            <person name="He T."/>
            <person name="Wu W."/>
            <person name="Zhu W."/>
            <person name="Lu B."/>
            <person name="Sun W."/>
        </authorList>
    </citation>
    <scope>NUCLEOTIDE SEQUENCE [LARGE SCALE GENOMIC DNA]</scope>
    <source>
        <strain evidence="17 18">DSM 40847</strain>
    </source>
</reference>
<organism evidence="17 18">
    <name type="scientific">Streptomyces mobaraensis (strain ATCC 29032 / DSM 40847 / JCM 4168 / NBRC 13819 / NCIMB 11159 / IPCR 16-22)</name>
    <dbReference type="NCBI Taxonomy" id="1223523"/>
    <lineage>
        <taxon>Bacteria</taxon>
        <taxon>Bacillati</taxon>
        <taxon>Actinomycetota</taxon>
        <taxon>Actinomycetes</taxon>
        <taxon>Kitasatosporales</taxon>
        <taxon>Streptomycetaceae</taxon>
        <taxon>Streptomyces</taxon>
    </lineage>
</organism>
<keyword evidence="8 16" id="KW-0808">Transferase</keyword>
<dbReference type="Pfam" id="PF02901">
    <property type="entry name" value="PFL-like"/>
    <property type="match status" value="1"/>
</dbReference>
<dbReference type="InterPro" id="IPR050244">
    <property type="entry name" value="Auton_GlycylRad_Cofactor"/>
</dbReference>
<dbReference type="STRING" id="1223523.H340_28260"/>
<dbReference type="PROSITE" id="PS00850">
    <property type="entry name" value="GLY_RADICAL_1"/>
    <property type="match status" value="1"/>
</dbReference>
<dbReference type="Proteomes" id="UP000011740">
    <property type="component" value="Unassembled WGS sequence"/>
</dbReference>
<evidence type="ECO:0000256" key="15">
    <source>
        <dbReference type="PIRSR" id="PIRSR000379-2"/>
    </source>
</evidence>
<dbReference type="InterPro" id="IPR001150">
    <property type="entry name" value="Gly_radical"/>
</dbReference>
<evidence type="ECO:0000256" key="12">
    <source>
        <dbReference type="ARBA" id="ARBA00031063"/>
    </source>
</evidence>
<name>M3AU22_STRM1</name>
<feature type="active site" description="Cysteine radical intermediate" evidence="14">
    <location>
        <position position="418"/>
    </location>
</feature>
<dbReference type="PROSITE" id="PS51149">
    <property type="entry name" value="GLY_RADICAL_2"/>
    <property type="match status" value="1"/>
</dbReference>
<dbReference type="NCBIfam" id="TIGR01255">
    <property type="entry name" value="pyr_form_ly_1"/>
    <property type="match status" value="1"/>
</dbReference>
<dbReference type="EMBL" id="AORZ01000145">
    <property type="protein sequence ID" value="EME97087.1"/>
    <property type="molecule type" value="Genomic_DNA"/>
</dbReference>
<dbReference type="PROSITE" id="PS51554">
    <property type="entry name" value="PFL"/>
    <property type="match status" value="1"/>
</dbReference>
<dbReference type="InterPro" id="IPR004184">
    <property type="entry name" value="PFL_dom"/>
</dbReference>
<evidence type="ECO:0000256" key="16">
    <source>
        <dbReference type="RuleBase" id="RU368075"/>
    </source>
</evidence>
<evidence type="ECO:0000256" key="1">
    <source>
        <dbReference type="ARBA" id="ARBA00004496"/>
    </source>
</evidence>
<evidence type="ECO:0000256" key="9">
    <source>
        <dbReference type="ARBA" id="ARBA00022818"/>
    </source>
</evidence>
<dbReference type="GO" id="GO:0008861">
    <property type="term" value="F:formate C-acetyltransferase activity"/>
    <property type="evidence" value="ECO:0007669"/>
    <property type="project" value="UniProtKB-UniRule"/>
</dbReference>
<gene>
    <name evidence="17" type="ORF">H340_28260</name>
</gene>
<dbReference type="AlphaFoldDB" id="M3AU22"/>
<evidence type="ECO:0000256" key="14">
    <source>
        <dbReference type="PIRSR" id="PIRSR000379-1"/>
    </source>
</evidence>
<evidence type="ECO:0000256" key="3">
    <source>
        <dbReference type="ARBA" id="ARBA00008375"/>
    </source>
</evidence>
<keyword evidence="6 16" id="KW-0963">Cytoplasm</keyword>
<comment type="caution">
    <text evidence="17">The sequence shown here is derived from an EMBL/GenBank/DDBJ whole genome shotgun (WGS) entry which is preliminary data.</text>
</comment>
<evidence type="ECO:0000256" key="13">
    <source>
        <dbReference type="ARBA" id="ARBA00049029"/>
    </source>
</evidence>
<accession>M3AU22</accession>
<evidence type="ECO:0000256" key="11">
    <source>
        <dbReference type="ARBA" id="ARBA00023315"/>
    </source>
</evidence>
<evidence type="ECO:0000256" key="6">
    <source>
        <dbReference type="ARBA" id="ARBA00022490"/>
    </source>
</evidence>
<dbReference type="GO" id="GO:0005829">
    <property type="term" value="C:cytosol"/>
    <property type="evidence" value="ECO:0007669"/>
    <property type="project" value="TreeGrafter"/>
</dbReference>
<dbReference type="InterPro" id="IPR005949">
    <property type="entry name" value="Form_AcTrfase"/>
</dbReference>
<comment type="similarity">
    <text evidence="3 16">Belongs to the glycyl radical enzyme (GRE) family. PFL subfamily.</text>
</comment>
<feature type="modified residue" description="Glycine radical" evidence="15">
    <location>
        <position position="728"/>
    </location>
</feature>
<dbReference type="PANTHER" id="PTHR30191:SF0">
    <property type="entry name" value="FORMATE ACETYLTRANSFERASE 1"/>
    <property type="match status" value="1"/>
</dbReference>
<dbReference type="Gene3D" id="3.20.70.20">
    <property type="match status" value="1"/>
</dbReference>
<dbReference type="UniPathway" id="UPA00920">
    <property type="reaction ID" value="UER00891"/>
</dbReference>
<dbReference type="InterPro" id="IPR019777">
    <property type="entry name" value="Form_AcTrfase_GR_CS"/>
</dbReference>